<proteinExistence type="predicted"/>
<accession>A0ACB0KKK5</accession>
<evidence type="ECO:0000313" key="1">
    <source>
        <dbReference type="EMBL" id="CAJ2656358.1"/>
    </source>
</evidence>
<comment type="caution">
    <text evidence="1">The sequence shown here is derived from an EMBL/GenBank/DDBJ whole genome shotgun (WGS) entry which is preliminary data.</text>
</comment>
<evidence type="ECO:0000313" key="2">
    <source>
        <dbReference type="Proteomes" id="UP001177021"/>
    </source>
</evidence>
<reference evidence="1" key="1">
    <citation type="submission" date="2023-10" db="EMBL/GenBank/DDBJ databases">
        <authorList>
            <person name="Rodriguez Cubillos JULIANA M."/>
            <person name="De Vega J."/>
        </authorList>
    </citation>
    <scope>NUCLEOTIDE SEQUENCE</scope>
</reference>
<gene>
    <name evidence="1" type="ORF">MILVUS5_LOCUS23117</name>
</gene>
<organism evidence="1 2">
    <name type="scientific">Trifolium pratense</name>
    <name type="common">Red clover</name>
    <dbReference type="NCBI Taxonomy" id="57577"/>
    <lineage>
        <taxon>Eukaryota</taxon>
        <taxon>Viridiplantae</taxon>
        <taxon>Streptophyta</taxon>
        <taxon>Embryophyta</taxon>
        <taxon>Tracheophyta</taxon>
        <taxon>Spermatophyta</taxon>
        <taxon>Magnoliopsida</taxon>
        <taxon>eudicotyledons</taxon>
        <taxon>Gunneridae</taxon>
        <taxon>Pentapetalae</taxon>
        <taxon>rosids</taxon>
        <taxon>fabids</taxon>
        <taxon>Fabales</taxon>
        <taxon>Fabaceae</taxon>
        <taxon>Papilionoideae</taxon>
        <taxon>50 kb inversion clade</taxon>
        <taxon>NPAAA clade</taxon>
        <taxon>Hologalegina</taxon>
        <taxon>IRL clade</taxon>
        <taxon>Trifolieae</taxon>
        <taxon>Trifolium</taxon>
    </lineage>
</organism>
<sequence length="615" mass="68777">MELSDASWLVKLLLSKGYSVHGTVRQPGSKKYEHLLKLERASENLTLFEADILNYESLYKAIVRCSAVFHVASPVPSTVVSNPEVEVIEPAVKGTANVLEASLKAKVERVVFVSSGVAAAINPNFPKDKVIDESCWSDKDYCKKAKNWYCYAKTEAEEQALNFAKRTGLDVVSICPTLVLGPILQSTTNSSSLVLIKLLKGCDTLENKHRWIVDVRDVVDAILLVYENHKAEGRYICFSHAVTERDLVEKLKSIFPNYKYPTNYSEVDDNRMLSSEKLQSLDILRVKEEEVVIMATNGGANKKVCVTGAGGFVASWLVKLLLSKGYSVHGTVRQLGSKKYEHLLKLERASENLTLFEADILNYESVYKAIVGCSAVFHVASPVPSTVVPNPEVEVIEPAVKGTANVLEACLKAKVERVVFLSSAAAVAINPNFPKEKVIDESCWSDKDYCKNTKNWYYYSKTEAEEQALNFAKRTGLNVVSICPPLVLGPILQSTTNLSSLVLIKLLKGCDSLKYQHRWIVDVRDVVDAILLAYENHKAEGRYICFSHTVANRDLLEKLKSLFPNYKYPTNYTEVDDYRMLTLSSQKLQNLGWKFRPLEETLIDSVKSYKEAGLL</sequence>
<protein>
    <submittedName>
        <fullName evidence="1">Uncharacterized protein</fullName>
    </submittedName>
</protein>
<name>A0ACB0KKK5_TRIPR</name>
<dbReference type="Proteomes" id="UP001177021">
    <property type="component" value="Unassembled WGS sequence"/>
</dbReference>
<keyword evidence="2" id="KW-1185">Reference proteome</keyword>
<dbReference type="EMBL" id="CASHSV030000206">
    <property type="protein sequence ID" value="CAJ2656358.1"/>
    <property type="molecule type" value="Genomic_DNA"/>
</dbReference>